<evidence type="ECO:0000259" key="3">
    <source>
        <dbReference type="PROSITE" id="PS50198"/>
    </source>
</evidence>
<dbReference type="PANTHER" id="PTHR47245:SF2">
    <property type="entry name" value="PEPTIDYL-PROLYL CIS-TRANS ISOMERASE HP_0175-RELATED"/>
    <property type="match status" value="1"/>
</dbReference>
<reference evidence="5" key="3">
    <citation type="submission" date="2022-04" db="EMBL/GenBank/DDBJ databases">
        <authorList>
            <person name="Liu G."/>
        </authorList>
    </citation>
    <scope>NUCLEOTIDE SEQUENCE</scope>
    <source>
        <strain evidence="5">RG22</strain>
    </source>
</reference>
<accession>A0A6V8MS50</accession>
<dbReference type="PROSITE" id="PS50198">
    <property type="entry name" value="PPIC_PPIASE_2"/>
    <property type="match status" value="1"/>
</dbReference>
<keyword evidence="7" id="KW-1185">Reference proteome</keyword>
<feature type="chain" id="PRO_5028348932" evidence="2">
    <location>
        <begin position="28"/>
        <end position="342"/>
    </location>
</feature>
<evidence type="ECO:0000313" key="7">
    <source>
        <dbReference type="Proteomes" id="UP000831485"/>
    </source>
</evidence>
<organism evidence="4 6">
    <name type="scientific">Geomonas paludis</name>
    <dbReference type="NCBI Taxonomy" id="2740185"/>
    <lineage>
        <taxon>Bacteria</taxon>
        <taxon>Pseudomonadati</taxon>
        <taxon>Thermodesulfobacteriota</taxon>
        <taxon>Desulfuromonadia</taxon>
        <taxon>Geobacterales</taxon>
        <taxon>Geobacteraceae</taxon>
        <taxon>Geomonas</taxon>
    </lineage>
</organism>
<keyword evidence="2" id="KW-0732">Signal</keyword>
<dbReference type="Gene3D" id="3.10.50.40">
    <property type="match status" value="1"/>
</dbReference>
<dbReference type="EMBL" id="CP096574">
    <property type="protein sequence ID" value="UPU35475.1"/>
    <property type="molecule type" value="Genomic_DNA"/>
</dbReference>
<dbReference type="Proteomes" id="UP000831485">
    <property type="component" value="Chromosome"/>
</dbReference>
<dbReference type="Gene3D" id="1.10.4030.10">
    <property type="entry name" value="Porin chaperone SurA, peptide-binding domain"/>
    <property type="match status" value="1"/>
</dbReference>
<proteinExistence type="predicted"/>
<dbReference type="InterPro" id="IPR027304">
    <property type="entry name" value="Trigger_fact/SurA_dom_sf"/>
</dbReference>
<dbReference type="AlphaFoldDB" id="A0A6V8MS50"/>
<dbReference type="SUPFAM" id="SSF54534">
    <property type="entry name" value="FKBP-like"/>
    <property type="match status" value="1"/>
</dbReference>
<sequence length="342" mass="37837">MYPRSKAVALVIAIPLLLLSLVACNQADQKPQWQSPPSLREGFPTDPVQKVNGTIITRAELDRAVKALTVNRQLRQPLSPAMLRELEAEAIVQLVESELLYQAAQSTATMPRGGERQVSEAIARERTRHLSDAAFYRSIEEAGLTLPQLEQSIRKELVIGNFVEQRFGRSVGVAADEAEAFYEANRERFRTGCSARASQILVAISGSGEERDKERARERAEVLLHRVREGESFSILAQSHSDCPSKARGGDLGYFNRGELDPRLEQAVFALKPGEISDVVQTSYGFHILKLTEKRASRPESYQEAKSAVYASLKKGKMAPLVAAYVTELRGRAKLEPGLPLP</sequence>
<dbReference type="RefSeq" id="WP_183345468.1">
    <property type="nucleotide sequence ID" value="NZ_BLXY01000001.1"/>
</dbReference>
<dbReference type="Pfam" id="PF13624">
    <property type="entry name" value="SurA_N_3"/>
    <property type="match status" value="1"/>
</dbReference>
<dbReference type="Proteomes" id="UP000568888">
    <property type="component" value="Unassembled WGS sequence"/>
</dbReference>
<evidence type="ECO:0000313" key="6">
    <source>
        <dbReference type="Proteomes" id="UP000568888"/>
    </source>
</evidence>
<reference evidence="4" key="2">
    <citation type="journal article" date="2021" name="Int. J. Syst. Evol. Microbiol.">
        <title>Geomonas silvestris sp. nov., Geomonas paludis sp. nov. and Geomonas limicola sp. nov., isolated from terrestrial environments, and emended description of the genus Geomonas.</title>
        <authorList>
            <person name="Itoh H."/>
            <person name="Xu Z."/>
            <person name="Masuda Y."/>
            <person name="Ushijima N."/>
            <person name="Hayakawa C."/>
            <person name="Shiratori Y."/>
            <person name="Senoo K."/>
        </authorList>
    </citation>
    <scope>NUCLEOTIDE SEQUENCE</scope>
    <source>
        <strain evidence="4">Red736</strain>
    </source>
</reference>
<dbReference type="EC" id="5.2.1.8" evidence="5"/>
<keyword evidence="1 4" id="KW-0413">Isomerase</keyword>
<dbReference type="InterPro" id="IPR000297">
    <property type="entry name" value="PPIase_PpiC"/>
</dbReference>
<evidence type="ECO:0000256" key="2">
    <source>
        <dbReference type="SAM" id="SignalP"/>
    </source>
</evidence>
<reference evidence="6" key="1">
    <citation type="submission" date="2020-06" db="EMBL/GenBank/DDBJ databases">
        <title>Draft genomic sequecing of Geomonas sp. Red736.</title>
        <authorList>
            <person name="Itoh H."/>
            <person name="Xu Z.X."/>
            <person name="Ushijima N."/>
            <person name="Masuda Y."/>
            <person name="Shiratori Y."/>
            <person name="Senoo K."/>
        </authorList>
    </citation>
    <scope>NUCLEOTIDE SEQUENCE [LARGE SCALE GENOMIC DNA]</scope>
    <source>
        <strain evidence="6">Red736</strain>
    </source>
</reference>
<dbReference type="PANTHER" id="PTHR47245">
    <property type="entry name" value="PEPTIDYLPROLYL ISOMERASE"/>
    <property type="match status" value="1"/>
</dbReference>
<gene>
    <name evidence="4" type="ORF">GMPD_08740</name>
    <name evidence="5" type="ORF">M1B72_18835</name>
</gene>
<dbReference type="PROSITE" id="PS01096">
    <property type="entry name" value="PPIC_PPIASE_1"/>
    <property type="match status" value="1"/>
</dbReference>
<evidence type="ECO:0000313" key="5">
    <source>
        <dbReference type="EMBL" id="UPU35475.1"/>
    </source>
</evidence>
<dbReference type="Pfam" id="PF13616">
    <property type="entry name" value="Rotamase_3"/>
    <property type="match status" value="1"/>
</dbReference>
<protein>
    <submittedName>
        <fullName evidence="4">Peptidylprolyl isomerase</fullName>
        <ecNumber evidence="5">5.2.1.8</ecNumber>
    </submittedName>
</protein>
<keyword evidence="1" id="KW-0697">Rotamase</keyword>
<feature type="signal peptide" evidence="2">
    <location>
        <begin position="1"/>
        <end position="27"/>
    </location>
</feature>
<feature type="domain" description="PpiC" evidence="3">
    <location>
        <begin position="192"/>
        <end position="293"/>
    </location>
</feature>
<dbReference type="EMBL" id="BLXY01000001">
    <property type="protein sequence ID" value="GFO62955.1"/>
    <property type="molecule type" value="Genomic_DNA"/>
</dbReference>
<evidence type="ECO:0000256" key="1">
    <source>
        <dbReference type="PROSITE-ProRule" id="PRU00278"/>
    </source>
</evidence>
<dbReference type="PROSITE" id="PS51257">
    <property type="entry name" value="PROKAR_LIPOPROTEIN"/>
    <property type="match status" value="1"/>
</dbReference>
<dbReference type="InterPro" id="IPR023058">
    <property type="entry name" value="PPIase_PpiC_CS"/>
</dbReference>
<evidence type="ECO:0000313" key="4">
    <source>
        <dbReference type="EMBL" id="GFO62955.1"/>
    </source>
</evidence>
<dbReference type="InterPro" id="IPR050245">
    <property type="entry name" value="PrsA_foldase"/>
</dbReference>
<name>A0A6V8MS50_9BACT</name>
<dbReference type="InterPro" id="IPR046357">
    <property type="entry name" value="PPIase_dom_sf"/>
</dbReference>
<dbReference type="SUPFAM" id="SSF109998">
    <property type="entry name" value="Triger factor/SurA peptide-binding domain-like"/>
    <property type="match status" value="1"/>
</dbReference>
<dbReference type="GO" id="GO:0003755">
    <property type="term" value="F:peptidyl-prolyl cis-trans isomerase activity"/>
    <property type="evidence" value="ECO:0007669"/>
    <property type="project" value="UniProtKB-KW"/>
</dbReference>